<feature type="compositionally biased region" description="Acidic residues" evidence="1">
    <location>
        <begin position="333"/>
        <end position="344"/>
    </location>
</feature>
<feature type="region of interest" description="Disordered" evidence="1">
    <location>
        <begin position="211"/>
        <end position="252"/>
    </location>
</feature>
<evidence type="ECO:0000256" key="1">
    <source>
        <dbReference type="SAM" id="MobiDB-lite"/>
    </source>
</evidence>
<feature type="compositionally biased region" description="Low complexity" evidence="1">
    <location>
        <begin position="119"/>
        <end position="129"/>
    </location>
</feature>
<organism evidence="2 3">
    <name type="scientific">Lentinula raphanica</name>
    <dbReference type="NCBI Taxonomy" id="153919"/>
    <lineage>
        <taxon>Eukaryota</taxon>
        <taxon>Fungi</taxon>
        <taxon>Dikarya</taxon>
        <taxon>Basidiomycota</taxon>
        <taxon>Agaricomycotina</taxon>
        <taxon>Agaricomycetes</taxon>
        <taxon>Agaricomycetidae</taxon>
        <taxon>Agaricales</taxon>
        <taxon>Marasmiineae</taxon>
        <taxon>Omphalotaceae</taxon>
        <taxon>Lentinula</taxon>
    </lineage>
</organism>
<feature type="compositionally biased region" description="Low complexity" evidence="1">
    <location>
        <begin position="300"/>
        <end position="313"/>
    </location>
</feature>
<feature type="compositionally biased region" description="Polar residues" evidence="1">
    <location>
        <begin position="155"/>
        <end position="165"/>
    </location>
</feature>
<sequence length="412" mass="45365">MVVMDFDTAWCPVCDRQIAPKRITQLVTTDQRPSTTNNASARQRNSQNRPVTKTKTVIDQGPYPLYCSDECKMADMLHQHEDVYAPPTYPIYNNSSSARSHHIKSENTEGSPPSDVESDCLSSTTTDLSYPSPTFESSALPATQSIACQPKQRSRSFLNGSTSRSAPRHIPSSLPTTSTLSHAFGDHEAKFTPPTQDDYLLSQFQGSFTRRSESRVSMYSGPSSPSSRSPPSLSALSTSPRRERPLLPQSAQGKLLVPDVYIRVPTRPSTSRRESSSSLASLSSISSAPGAFTTRNRTGSMASISSSRASLKSPLARYGNELGDDEKEHCDLSEEDEYACEDDAPLSPGIGGFRFGPRPLMSDMRAWSFDASSNRSSANAFSTVRERRKSDKKDDRQRYNPDGKKLFLFPTD</sequence>
<dbReference type="Proteomes" id="UP001163846">
    <property type="component" value="Unassembled WGS sequence"/>
</dbReference>
<name>A0AA38U4U9_9AGAR</name>
<gene>
    <name evidence="2" type="ORF">F5878DRAFT_646803</name>
</gene>
<feature type="region of interest" description="Disordered" evidence="1">
    <location>
        <begin position="266"/>
        <end position="351"/>
    </location>
</feature>
<feature type="compositionally biased region" description="Polar residues" evidence="1">
    <location>
        <begin position="131"/>
        <end position="147"/>
    </location>
</feature>
<feature type="compositionally biased region" description="Basic and acidic residues" evidence="1">
    <location>
        <begin position="384"/>
        <end position="405"/>
    </location>
</feature>
<proteinExistence type="predicted"/>
<evidence type="ECO:0000313" key="2">
    <source>
        <dbReference type="EMBL" id="KAJ3832407.1"/>
    </source>
</evidence>
<feature type="region of interest" description="Disordered" evidence="1">
    <location>
        <begin position="95"/>
        <end position="180"/>
    </location>
</feature>
<feature type="compositionally biased region" description="Low complexity" evidence="1">
    <location>
        <begin position="373"/>
        <end position="382"/>
    </location>
</feature>
<accession>A0AA38U4U9</accession>
<feature type="compositionally biased region" description="Low complexity" evidence="1">
    <location>
        <begin position="276"/>
        <end position="288"/>
    </location>
</feature>
<feature type="compositionally biased region" description="Low complexity" evidence="1">
    <location>
        <begin position="171"/>
        <end position="180"/>
    </location>
</feature>
<protein>
    <submittedName>
        <fullName evidence="2">Uncharacterized protein</fullName>
    </submittedName>
</protein>
<keyword evidence="3" id="KW-1185">Reference proteome</keyword>
<feature type="region of interest" description="Disordered" evidence="1">
    <location>
        <begin position="25"/>
        <end position="54"/>
    </location>
</feature>
<feature type="region of interest" description="Disordered" evidence="1">
    <location>
        <begin position="373"/>
        <end position="412"/>
    </location>
</feature>
<feature type="compositionally biased region" description="Low complexity" evidence="1">
    <location>
        <begin position="215"/>
        <end position="239"/>
    </location>
</feature>
<dbReference type="AlphaFoldDB" id="A0AA38U4U9"/>
<dbReference type="EMBL" id="MU806969">
    <property type="protein sequence ID" value="KAJ3832407.1"/>
    <property type="molecule type" value="Genomic_DNA"/>
</dbReference>
<evidence type="ECO:0000313" key="3">
    <source>
        <dbReference type="Proteomes" id="UP001163846"/>
    </source>
</evidence>
<comment type="caution">
    <text evidence="2">The sequence shown here is derived from an EMBL/GenBank/DDBJ whole genome shotgun (WGS) entry which is preliminary data.</text>
</comment>
<reference evidence="2" key="1">
    <citation type="submission" date="2022-08" db="EMBL/GenBank/DDBJ databases">
        <authorList>
            <consortium name="DOE Joint Genome Institute"/>
            <person name="Min B."/>
            <person name="Riley R."/>
            <person name="Sierra-Patev S."/>
            <person name="Naranjo-Ortiz M."/>
            <person name="Looney B."/>
            <person name="Konkel Z."/>
            <person name="Slot J.C."/>
            <person name="Sakamoto Y."/>
            <person name="Steenwyk J.L."/>
            <person name="Rokas A."/>
            <person name="Carro J."/>
            <person name="Camarero S."/>
            <person name="Ferreira P."/>
            <person name="Molpeceres G."/>
            <person name="Ruiz-Duenas F.J."/>
            <person name="Serrano A."/>
            <person name="Henrissat B."/>
            <person name="Drula E."/>
            <person name="Hughes K.W."/>
            <person name="Mata J.L."/>
            <person name="Ishikawa N.K."/>
            <person name="Vargas-Isla R."/>
            <person name="Ushijima S."/>
            <person name="Smith C.A."/>
            <person name="Ahrendt S."/>
            <person name="Andreopoulos W."/>
            <person name="He G."/>
            <person name="Labutti K."/>
            <person name="Lipzen A."/>
            <person name="Ng V."/>
            <person name="Sandor L."/>
            <person name="Barry K."/>
            <person name="Martinez A.T."/>
            <person name="Xiao Y."/>
            <person name="Gibbons J.G."/>
            <person name="Terashima K."/>
            <person name="Hibbett D.S."/>
            <person name="Grigoriev I.V."/>
        </authorList>
    </citation>
    <scope>NUCLEOTIDE SEQUENCE</scope>
    <source>
        <strain evidence="2">TFB9207</strain>
    </source>
</reference>